<reference evidence="12 13" key="1">
    <citation type="submission" date="2019-07" db="EMBL/GenBank/DDBJ databases">
        <title>Finished genome of Venturia effusa.</title>
        <authorList>
            <person name="Young C.A."/>
            <person name="Cox M.P."/>
            <person name="Ganley A.R.D."/>
            <person name="David W.J."/>
        </authorList>
    </citation>
    <scope>NUCLEOTIDE SEQUENCE [LARGE SCALE GENOMIC DNA]</scope>
    <source>
        <strain evidence="13">albino</strain>
    </source>
</reference>
<evidence type="ECO:0000256" key="3">
    <source>
        <dbReference type="ARBA" id="ARBA00022729"/>
    </source>
</evidence>
<dbReference type="GO" id="GO:0005975">
    <property type="term" value="P:carbohydrate metabolic process"/>
    <property type="evidence" value="ECO:0007669"/>
    <property type="project" value="InterPro"/>
</dbReference>
<dbReference type="InterPro" id="IPR015883">
    <property type="entry name" value="Glyco_hydro_20_cat"/>
</dbReference>
<dbReference type="Pfam" id="PF14845">
    <property type="entry name" value="Glycohydro_20b2"/>
    <property type="match status" value="1"/>
</dbReference>
<proteinExistence type="inferred from homology"/>
<dbReference type="GO" id="GO:0030203">
    <property type="term" value="P:glycosaminoglycan metabolic process"/>
    <property type="evidence" value="ECO:0007669"/>
    <property type="project" value="TreeGrafter"/>
</dbReference>
<dbReference type="InterPro" id="IPR029019">
    <property type="entry name" value="HEX_eukaryotic_N"/>
</dbReference>
<keyword evidence="3 9" id="KW-0732">Signal</keyword>
<accession>A0A517L7P5</accession>
<organism evidence="12 13">
    <name type="scientific">Venturia effusa</name>
    <dbReference type="NCBI Taxonomy" id="50376"/>
    <lineage>
        <taxon>Eukaryota</taxon>
        <taxon>Fungi</taxon>
        <taxon>Dikarya</taxon>
        <taxon>Ascomycota</taxon>
        <taxon>Pezizomycotina</taxon>
        <taxon>Dothideomycetes</taxon>
        <taxon>Pleosporomycetidae</taxon>
        <taxon>Venturiales</taxon>
        <taxon>Venturiaceae</taxon>
        <taxon>Venturia</taxon>
    </lineage>
</organism>
<evidence type="ECO:0000256" key="2">
    <source>
        <dbReference type="ARBA" id="ARBA00006285"/>
    </source>
</evidence>
<evidence type="ECO:0000256" key="4">
    <source>
        <dbReference type="ARBA" id="ARBA00022801"/>
    </source>
</evidence>
<dbReference type="InterPro" id="IPR025705">
    <property type="entry name" value="Beta_hexosaminidase_sua/sub"/>
</dbReference>
<dbReference type="InterPro" id="IPR017853">
    <property type="entry name" value="GH"/>
</dbReference>
<dbReference type="PANTHER" id="PTHR22600">
    <property type="entry name" value="BETA-HEXOSAMINIDASE"/>
    <property type="match status" value="1"/>
</dbReference>
<keyword evidence="6 7" id="KW-0326">Glycosidase</keyword>
<dbReference type="Proteomes" id="UP000316270">
    <property type="component" value="Chromosome 6"/>
</dbReference>
<dbReference type="GO" id="GO:0016020">
    <property type="term" value="C:membrane"/>
    <property type="evidence" value="ECO:0007669"/>
    <property type="project" value="TreeGrafter"/>
</dbReference>
<feature type="domain" description="Beta-hexosaminidase eukaryotic type N-terminal" evidence="11">
    <location>
        <begin position="19"/>
        <end position="164"/>
    </location>
</feature>
<evidence type="ECO:0000313" key="12">
    <source>
        <dbReference type="EMBL" id="QDS71662.1"/>
    </source>
</evidence>
<evidence type="ECO:0000256" key="6">
    <source>
        <dbReference type="ARBA" id="ARBA00023295"/>
    </source>
</evidence>
<dbReference type="SUPFAM" id="SSF51445">
    <property type="entry name" value="(Trans)glycosidases"/>
    <property type="match status" value="1"/>
</dbReference>
<dbReference type="STRING" id="50376.A0A517L7P5"/>
<dbReference type="InterPro" id="IPR029018">
    <property type="entry name" value="Hex-like_dom2"/>
</dbReference>
<gene>
    <name evidence="12" type="ORF">FKW77_007744</name>
</gene>
<evidence type="ECO:0000313" key="13">
    <source>
        <dbReference type="Proteomes" id="UP000316270"/>
    </source>
</evidence>
<evidence type="ECO:0000256" key="7">
    <source>
        <dbReference type="PIRNR" id="PIRNR001093"/>
    </source>
</evidence>
<evidence type="ECO:0000256" key="9">
    <source>
        <dbReference type="SAM" id="SignalP"/>
    </source>
</evidence>
<dbReference type="CDD" id="cd06562">
    <property type="entry name" value="GH20_HexA_HexB-like"/>
    <property type="match status" value="1"/>
</dbReference>
<keyword evidence="4 7" id="KW-0378">Hydrolase</keyword>
<feature type="active site" description="Proton donor" evidence="8">
    <location>
        <position position="349"/>
    </location>
</feature>
<evidence type="ECO:0000256" key="1">
    <source>
        <dbReference type="ARBA" id="ARBA00001231"/>
    </source>
</evidence>
<keyword evidence="5" id="KW-0325">Glycoprotein</keyword>
<comment type="similarity">
    <text evidence="2 7">Belongs to the glycosyl hydrolase 20 family.</text>
</comment>
<evidence type="ECO:0000256" key="5">
    <source>
        <dbReference type="ARBA" id="ARBA00023180"/>
    </source>
</evidence>
<dbReference type="PANTHER" id="PTHR22600:SF58">
    <property type="entry name" value="BETA-HEXOSAMINIDASE"/>
    <property type="match status" value="1"/>
</dbReference>
<sequence>MKILLPFSLLAASVTAISVWPLPVSYSTGNTTLWIDKNVQITVSGVGKSPGDEYNSTSGGDSIGAAQIVQSAISRTQQTLFEQNFVPWKFHPRNSNFEPSTNDKIFVKHILLSLNTTDSPNVLKPLAGEVDESYSLSIKPFGGVTISASSSIGLVRGLTTFTQLFYKHSKGGVYTPYAPVDIQDAPKFIHRGINMDVARNWFEVKDIKRMIDAASYTKLNRFHLHITDAQSWPLEIPSMPELTAKGAYRSDLTYSPAQLRDLQKYGALRGVEVYLEIDMPGHTSSIWYSHPELIASFNQQPWDKFAAEPPSGTFKLNSTKVYDFLTKMFTDLLPRVSTYSAYFHTGGDEVNVNAYLNDETIKSNDSKILQPYMQKFVDHNHDLVRKAGLTPLVWEEMLLVWNVTMGKDVVVQTWQSDAALAQTVAKGHKALAGNYNYWYLDCGHGQWLNFRQAGAAGFWPYADYCSPRKNWRLMYSYDPYSGIPKSDQHLVIGGEAHIWAEQTDPVNLDRMVWPRAAAAAEVLWSGAKDAQGLNRSQIEAAPRLSELRERLVARGVMAEPVQMIFCLQGKDQCSL</sequence>
<dbReference type="PRINTS" id="PR00738">
    <property type="entry name" value="GLHYDRLASE20"/>
</dbReference>
<protein>
    <recommendedName>
        <fullName evidence="7">Beta-hexosaminidase</fullName>
        <ecNumber evidence="7">3.2.1.52</ecNumber>
    </recommendedName>
</protein>
<dbReference type="PIRSF" id="PIRSF001093">
    <property type="entry name" value="B-hxosamndse_ab_euk"/>
    <property type="match status" value="1"/>
</dbReference>
<comment type="catalytic activity">
    <reaction evidence="1 7">
        <text>Hydrolysis of terminal non-reducing N-acetyl-D-hexosamine residues in N-acetyl-beta-D-hexosaminides.</text>
        <dbReference type="EC" id="3.2.1.52"/>
    </reaction>
</comment>
<dbReference type="Gene3D" id="3.20.20.80">
    <property type="entry name" value="Glycosidases"/>
    <property type="match status" value="1"/>
</dbReference>
<dbReference type="GO" id="GO:0016231">
    <property type="term" value="F:beta-N-acetylglucosaminidase activity"/>
    <property type="evidence" value="ECO:0007669"/>
    <property type="project" value="TreeGrafter"/>
</dbReference>
<dbReference type="FunFam" id="3.20.20.80:FF:000063">
    <property type="entry name" value="Beta-hexosaminidase"/>
    <property type="match status" value="1"/>
</dbReference>
<dbReference type="SUPFAM" id="SSF55545">
    <property type="entry name" value="beta-N-acetylhexosaminidase-like domain"/>
    <property type="match status" value="1"/>
</dbReference>
<evidence type="ECO:0000259" key="11">
    <source>
        <dbReference type="Pfam" id="PF14845"/>
    </source>
</evidence>
<dbReference type="EC" id="3.2.1.52" evidence="7"/>
<feature type="domain" description="Glycoside hydrolase family 20 catalytic" evidence="10">
    <location>
        <begin position="188"/>
        <end position="526"/>
    </location>
</feature>
<feature type="signal peptide" evidence="9">
    <location>
        <begin position="1"/>
        <end position="16"/>
    </location>
</feature>
<keyword evidence="13" id="KW-1185">Reference proteome</keyword>
<name>A0A517L7P5_9PEZI</name>
<feature type="chain" id="PRO_5021905700" description="Beta-hexosaminidase" evidence="9">
    <location>
        <begin position="17"/>
        <end position="575"/>
    </location>
</feature>
<dbReference type="Pfam" id="PF00728">
    <property type="entry name" value="Glyco_hydro_20"/>
    <property type="match status" value="1"/>
</dbReference>
<evidence type="ECO:0000259" key="10">
    <source>
        <dbReference type="Pfam" id="PF00728"/>
    </source>
</evidence>
<dbReference type="OrthoDB" id="428480at2759"/>
<evidence type="ECO:0000256" key="8">
    <source>
        <dbReference type="PIRSR" id="PIRSR001093-1"/>
    </source>
</evidence>
<dbReference type="AlphaFoldDB" id="A0A517L7P5"/>
<dbReference type="EMBL" id="CP042190">
    <property type="protein sequence ID" value="QDS71662.1"/>
    <property type="molecule type" value="Genomic_DNA"/>
</dbReference>
<dbReference type="Gene3D" id="3.30.379.10">
    <property type="entry name" value="Chitobiase/beta-hexosaminidase domain 2-like"/>
    <property type="match status" value="1"/>
</dbReference>